<sequence length="435" mass="50020">MKRWAVFLGLWWGLSAGMLQAQPEAPFAIEAIHTVAPAPPGQRWVDLYVQVPYATLQFLRIEGGFSATYALLAEVYRLEAGDQRRFVARESWQRSVTTADFAATQSPEAADLSTRSFILPPGRYQVVVQLEDRATQRLITRTLDVQVRSLESPVALSDPLLLKTYTPDRQQLVPYVGAVSAIAARTLPIFYELAARQRQAGRVVYELLRLEQSRGWPIVGPLLGLGRAENYVLLEQQVEVLTLPAGRTARLYPLELKEPLDPGAYLLRLRVVAEKGELLAAVEKPFTVFWNPLMAYVQDLDAAIDQLRYIAKAKELTYIRSGKTPEQRWQRFLEFWKKRDPTPGTPRNEQMEEYYTRIALANRKFSGQRPGWQTDRGHIVVLFGEPDFIERRSGTQPYEIWHYRRLGRRFIFIDQTGQGDYKLLEPVWDERSRIR</sequence>
<feature type="signal peptide" evidence="1">
    <location>
        <begin position="1"/>
        <end position="21"/>
    </location>
</feature>
<comment type="caution">
    <text evidence="3">The sequence shown here is derived from an EMBL/GenBank/DDBJ whole genome shotgun (WGS) entry which is preliminary data.</text>
</comment>
<protein>
    <submittedName>
        <fullName evidence="3">GWxTD domain-containing protein</fullName>
    </submittedName>
</protein>
<evidence type="ECO:0000256" key="1">
    <source>
        <dbReference type="SAM" id="SignalP"/>
    </source>
</evidence>
<feature type="domain" description="GWxTD" evidence="2">
    <location>
        <begin position="297"/>
        <end position="405"/>
    </location>
</feature>
<accession>A0A7V2B1H9</accession>
<organism evidence="3">
    <name type="scientific">Rhodothermus marinus</name>
    <name type="common">Rhodothermus obamensis</name>
    <dbReference type="NCBI Taxonomy" id="29549"/>
    <lineage>
        <taxon>Bacteria</taxon>
        <taxon>Pseudomonadati</taxon>
        <taxon>Rhodothermota</taxon>
        <taxon>Rhodothermia</taxon>
        <taxon>Rhodothermales</taxon>
        <taxon>Rhodothermaceae</taxon>
        <taxon>Rhodothermus</taxon>
    </lineage>
</organism>
<evidence type="ECO:0000259" key="2">
    <source>
        <dbReference type="Pfam" id="PF20094"/>
    </source>
</evidence>
<proteinExistence type="predicted"/>
<keyword evidence="1" id="KW-0732">Signal</keyword>
<dbReference type="NCBIfam" id="TIGR04514">
    <property type="entry name" value="GWxTD_dom"/>
    <property type="match status" value="1"/>
</dbReference>
<reference evidence="3" key="1">
    <citation type="journal article" date="2020" name="mSystems">
        <title>Genome- and Community-Level Interaction Insights into Carbon Utilization and Element Cycling Functions of Hydrothermarchaeota in Hydrothermal Sediment.</title>
        <authorList>
            <person name="Zhou Z."/>
            <person name="Liu Y."/>
            <person name="Xu W."/>
            <person name="Pan J."/>
            <person name="Luo Z.H."/>
            <person name="Li M."/>
        </authorList>
    </citation>
    <scope>NUCLEOTIDE SEQUENCE [LARGE SCALE GENOMIC DNA]</scope>
    <source>
        <strain evidence="3">SpSt-143</strain>
    </source>
</reference>
<name>A0A7V2B1H9_RHOMR</name>
<gene>
    <name evidence="3" type="ORF">ENO59_08650</name>
</gene>
<dbReference type="AlphaFoldDB" id="A0A7V2B1H9"/>
<dbReference type="Pfam" id="PF20094">
    <property type="entry name" value="GWxTD_dom"/>
    <property type="match status" value="1"/>
</dbReference>
<dbReference type="InterPro" id="IPR030959">
    <property type="entry name" value="GWxTD_dom"/>
</dbReference>
<feature type="chain" id="PRO_5030937134" evidence="1">
    <location>
        <begin position="22"/>
        <end position="435"/>
    </location>
</feature>
<evidence type="ECO:0000313" key="3">
    <source>
        <dbReference type="EMBL" id="HER96569.1"/>
    </source>
</evidence>
<dbReference type="EMBL" id="DSGB01000006">
    <property type="protein sequence ID" value="HER96569.1"/>
    <property type="molecule type" value="Genomic_DNA"/>
</dbReference>